<evidence type="ECO:0000256" key="1">
    <source>
        <dbReference type="SAM" id="MobiDB-lite"/>
    </source>
</evidence>
<name>A0A0H2RHT0_9AGAM</name>
<dbReference type="InParanoid" id="A0A0H2RHT0"/>
<dbReference type="EMBL" id="KQ086007">
    <property type="protein sequence ID" value="KLO11157.1"/>
    <property type="molecule type" value="Genomic_DNA"/>
</dbReference>
<evidence type="ECO:0000256" key="2">
    <source>
        <dbReference type="SAM" id="Phobius"/>
    </source>
</evidence>
<evidence type="ECO:0000313" key="4">
    <source>
        <dbReference type="Proteomes" id="UP000053477"/>
    </source>
</evidence>
<reference evidence="3 4" key="1">
    <citation type="submission" date="2015-04" db="EMBL/GenBank/DDBJ databases">
        <title>Complete genome sequence of Schizopora paradoxa KUC8140, a cosmopolitan wood degrader in East Asia.</title>
        <authorList>
            <consortium name="DOE Joint Genome Institute"/>
            <person name="Min B."/>
            <person name="Park H."/>
            <person name="Jang Y."/>
            <person name="Kim J.-J."/>
            <person name="Kim K.H."/>
            <person name="Pangilinan J."/>
            <person name="Lipzen A."/>
            <person name="Riley R."/>
            <person name="Grigoriev I.V."/>
            <person name="Spatafora J.W."/>
            <person name="Choi I.-G."/>
        </authorList>
    </citation>
    <scope>NUCLEOTIDE SEQUENCE [LARGE SCALE GENOMIC DNA]</scope>
    <source>
        <strain evidence="3 4">KUC8140</strain>
    </source>
</reference>
<gene>
    <name evidence="3" type="ORF">SCHPADRAFT_483805</name>
</gene>
<feature type="transmembrane region" description="Helical" evidence="2">
    <location>
        <begin position="186"/>
        <end position="205"/>
    </location>
</feature>
<keyword evidence="2" id="KW-0812">Transmembrane</keyword>
<protein>
    <submittedName>
        <fullName evidence="3">Uncharacterized protein</fullName>
    </submittedName>
</protein>
<dbReference type="Proteomes" id="UP000053477">
    <property type="component" value="Unassembled WGS sequence"/>
</dbReference>
<keyword evidence="4" id="KW-1185">Reference proteome</keyword>
<dbReference type="AlphaFoldDB" id="A0A0H2RHT0"/>
<keyword evidence="2" id="KW-1133">Transmembrane helix</keyword>
<keyword evidence="2" id="KW-0472">Membrane</keyword>
<proteinExistence type="predicted"/>
<organism evidence="3 4">
    <name type="scientific">Schizopora paradoxa</name>
    <dbReference type="NCBI Taxonomy" id="27342"/>
    <lineage>
        <taxon>Eukaryota</taxon>
        <taxon>Fungi</taxon>
        <taxon>Dikarya</taxon>
        <taxon>Basidiomycota</taxon>
        <taxon>Agaricomycotina</taxon>
        <taxon>Agaricomycetes</taxon>
        <taxon>Hymenochaetales</taxon>
        <taxon>Schizoporaceae</taxon>
        <taxon>Schizopora</taxon>
    </lineage>
</organism>
<accession>A0A0H2RHT0</accession>
<sequence length="223" mass="24049">MSRSGSTVVHMYPYGTRSTIVGVTLSKQQIKGVPLVAGEESRCRCQLYRCSRDRYPLTSKKRESARCGPVALPAGIWKPEGDSLLCRSTSCARTCIGISIQRCKAAPPSSGSHWLKGYDNPAEGVSQLSQSAILDIRVGALRYSAVKHRRLMSPAERTTSGSKSARRGAGTVTAASGSRRVRKVSLFSDFLFVDAAVILIAFVAYKIARQRSGDSSETSPSSQ</sequence>
<evidence type="ECO:0000313" key="3">
    <source>
        <dbReference type="EMBL" id="KLO11157.1"/>
    </source>
</evidence>
<feature type="region of interest" description="Disordered" evidence="1">
    <location>
        <begin position="152"/>
        <end position="174"/>
    </location>
</feature>